<dbReference type="InterPro" id="IPR029068">
    <property type="entry name" value="Glyas_Bleomycin-R_OHBP_Dase"/>
</dbReference>
<dbReference type="SUPFAM" id="SSF54593">
    <property type="entry name" value="Glyoxalase/Bleomycin resistance protein/Dihydroxybiphenyl dioxygenase"/>
    <property type="match status" value="1"/>
</dbReference>
<reference evidence="1" key="1">
    <citation type="submission" date="2018-06" db="EMBL/GenBank/DDBJ databases">
        <authorList>
            <person name="Zhirakovskaya E."/>
        </authorList>
    </citation>
    <scope>NUCLEOTIDE SEQUENCE</scope>
</reference>
<accession>A0A3B0YK22</accession>
<gene>
    <name evidence="1" type="ORF">MNBD_GAMMA15-2023</name>
</gene>
<protein>
    <recommendedName>
        <fullName evidence="2">VOC domain-containing protein</fullName>
    </recommendedName>
</protein>
<name>A0A3B0YK22_9ZZZZ</name>
<proteinExistence type="predicted"/>
<dbReference type="AlphaFoldDB" id="A0A3B0YK22"/>
<dbReference type="Gene3D" id="3.10.180.10">
    <property type="entry name" value="2,3-Dihydroxybiphenyl 1,2-Dioxygenase, domain 1"/>
    <property type="match status" value="1"/>
</dbReference>
<dbReference type="EMBL" id="UOFN01000036">
    <property type="protein sequence ID" value="VAW74569.1"/>
    <property type="molecule type" value="Genomic_DNA"/>
</dbReference>
<sequence length="88" mass="10332">MIHAKAIDHICLWVKSLPEAKCYNDDEFLSKQHLSFEVDSLDEVIETLNEAGISEYSLGEVRFFAHRNYTWCEWRDPNGIRLECVEII</sequence>
<evidence type="ECO:0000313" key="1">
    <source>
        <dbReference type="EMBL" id="VAW74569.1"/>
    </source>
</evidence>
<organism evidence="1">
    <name type="scientific">hydrothermal vent metagenome</name>
    <dbReference type="NCBI Taxonomy" id="652676"/>
    <lineage>
        <taxon>unclassified sequences</taxon>
        <taxon>metagenomes</taxon>
        <taxon>ecological metagenomes</taxon>
    </lineage>
</organism>
<evidence type="ECO:0008006" key="2">
    <source>
        <dbReference type="Google" id="ProtNLM"/>
    </source>
</evidence>